<reference evidence="1 2" key="1">
    <citation type="journal article" date="2020" name="IScience">
        <title>Genome Sequencing of the Endangered Kingdonia uniflora (Circaeasteraceae, Ranunculales) Reveals Potential Mechanisms of Evolutionary Specialization.</title>
        <authorList>
            <person name="Sun Y."/>
            <person name="Deng T."/>
            <person name="Zhang A."/>
            <person name="Moore M.J."/>
            <person name="Landis J.B."/>
            <person name="Lin N."/>
            <person name="Zhang H."/>
            <person name="Zhang X."/>
            <person name="Huang J."/>
            <person name="Zhang X."/>
            <person name="Sun H."/>
            <person name="Wang H."/>
        </authorList>
    </citation>
    <scope>NUCLEOTIDE SEQUENCE [LARGE SCALE GENOMIC DNA]</scope>
    <source>
        <strain evidence="1">TB1705</strain>
        <tissue evidence="1">Leaf</tissue>
    </source>
</reference>
<dbReference type="AlphaFoldDB" id="A0A7J7MTX2"/>
<accession>A0A7J7MTX2</accession>
<evidence type="ECO:0000313" key="2">
    <source>
        <dbReference type="Proteomes" id="UP000541444"/>
    </source>
</evidence>
<dbReference type="Proteomes" id="UP000541444">
    <property type="component" value="Unassembled WGS sequence"/>
</dbReference>
<organism evidence="1 2">
    <name type="scientific">Kingdonia uniflora</name>
    <dbReference type="NCBI Taxonomy" id="39325"/>
    <lineage>
        <taxon>Eukaryota</taxon>
        <taxon>Viridiplantae</taxon>
        <taxon>Streptophyta</taxon>
        <taxon>Embryophyta</taxon>
        <taxon>Tracheophyta</taxon>
        <taxon>Spermatophyta</taxon>
        <taxon>Magnoliopsida</taxon>
        <taxon>Ranunculales</taxon>
        <taxon>Circaeasteraceae</taxon>
        <taxon>Kingdonia</taxon>
    </lineage>
</organism>
<gene>
    <name evidence="1" type="ORF">GIB67_022449</name>
</gene>
<proteinExistence type="predicted"/>
<comment type="caution">
    <text evidence="1">The sequence shown here is derived from an EMBL/GenBank/DDBJ whole genome shotgun (WGS) entry which is preliminary data.</text>
</comment>
<name>A0A7J7MTX2_9MAGN</name>
<keyword evidence="2" id="KW-1185">Reference proteome</keyword>
<dbReference type="EMBL" id="JACGCM010001226">
    <property type="protein sequence ID" value="KAF6158369.1"/>
    <property type="molecule type" value="Genomic_DNA"/>
</dbReference>
<protein>
    <submittedName>
        <fullName evidence="1">Uncharacterized protein</fullName>
    </submittedName>
</protein>
<sequence>MLDIFITIEVGYAEDRMKSIEANNSEWHKKLVNSKERKKTLKVDNNEWEVWHQALKKALASEGMGDMGDPTFKELFEQNERFFTISQQGPKGDYQEDLISTAVTLGNVVIARREKMTKKKKMQELLFQLWTKYLVDVRGVEISDNNSSFRVTAAIQHQSQHRFLDVMKSLKTFLCKDPAFWKSVFSQTLGIQFTVDGENAYQILLQACSYGHQRIEYRHMVHLLATYYEKVVALISHTEAYTFLPLFWARKRNTTSNEERLQNLVINTSKYWWFALVVDNHFVRLFPRFDAPIPLLSIIFYSHVNLEIEMGLMKEHLTRYFDVRVRNFKALLRDYKCQGYKVNDMVVVGLSTIK</sequence>
<evidence type="ECO:0000313" key="1">
    <source>
        <dbReference type="EMBL" id="KAF6158369.1"/>
    </source>
</evidence>